<reference evidence="12 13" key="1">
    <citation type="journal article" date="2019" name="Philos. Trans. R. Soc. Lond., B, Biol. Sci.">
        <title>Ant behaviour and brain gene expression of defending hosts depend on the ecological success of the intruding social parasite.</title>
        <authorList>
            <person name="Kaur R."/>
            <person name="Stoldt M."/>
            <person name="Jongepier E."/>
            <person name="Feldmeyer B."/>
            <person name="Menzel F."/>
            <person name="Bornberg-Bauer E."/>
            <person name="Foitzik S."/>
        </authorList>
    </citation>
    <scope>NUCLEOTIDE SEQUENCE [LARGE SCALE GENOMIC DNA]</scope>
    <source>
        <tissue evidence="12">Whole body</tissue>
    </source>
</reference>
<dbReference type="InterPro" id="IPR036779">
    <property type="entry name" value="LysM_dom_sf"/>
</dbReference>
<keyword evidence="5 9" id="KW-0853">WD repeat</keyword>
<keyword evidence="3" id="KW-0963">Cytoplasm</keyword>
<dbReference type="PANTHER" id="PTHR15653">
    <property type="entry name" value="STRIATIN"/>
    <property type="match status" value="1"/>
</dbReference>
<dbReference type="SUPFAM" id="SSF50978">
    <property type="entry name" value="WD40 repeat-like"/>
    <property type="match status" value="1"/>
</dbReference>
<feature type="compositionally biased region" description="Low complexity" evidence="10">
    <location>
        <begin position="842"/>
        <end position="861"/>
    </location>
</feature>
<evidence type="ECO:0000256" key="2">
    <source>
        <dbReference type="ARBA" id="ARBA00009616"/>
    </source>
</evidence>
<evidence type="ECO:0000256" key="9">
    <source>
        <dbReference type="PROSITE-ProRule" id="PRU00221"/>
    </source>
</evidence>
<dbReference type="Gene3D" id="2.130.10.10">
    <property type="entry name" value="YVTN repeat-like/Quinoprotein amine dehydrogenase"/>
    <property type="match status" value="2"/>
</dbReference>
<evidence type="ECO:0000256" key="5">
    <source>
        <dbReference type="ARBA" id="ARBA00022574"/>
    </source>
</evidence>
<dbReference type="SMART" id="SM00320">
    <property type="entry name" value="WD40"/>
    <property type="match status" value="6"/>
</dbReference>
<dbReference type="PANTHER" id="PTHR15653:SF0">
    <property type="entry name" value="CONNECTOR OF KINASE TO AP-1, ISOFORM E"/>
    <property type="match status" value="1"/>
</dbReference>
<evidence type="ECO:0000256" key="1">
    <source>
        <dbReference type="ARBA" id="ARBA00004496"/>
    </source>
</evidence>
<comment type="similarity">
    <text evidence="2">Belongs to the WD repeat striatin family.</text>
</comment>
<feature type="repeat" description="WD" evidence="9">
    <location>
        <begin position="494"/>
        <end position="523"/>
    </location>
</feature>
<evidence type="ECO:0000256" key="8">
    <source>
        <dbReference type="ARBA" id="ARBA00023054"/>
    </source>
</evidence>
<sequence>MKVPSQFCGATMEDSCSPASQNHNGQLAGGANVSLANNKHQGGSDNGSNGDAKDQRPQYSMPGILHFIQHEWARFELERSQWELDRAEFQARIAFLQGERKGQENLKNDLVRRIKMLEYALKQESGSGGGGGGGGGDGEASFTSISNVSWRQGRQLLRQYLQEIGYTDTIIDVRSNRVRSLLGLNNNTDTEEMNTPALNGNEGIAQDKQEYNESLVRRGKQQHPPKKQQPSSMAEAMILDTEAAVIANFEFLRHTDMDMEEEEGDVEDEIYDANTDTKPNKASIPLLAEDVDTDAEAEEVLNELNLLTEIEESPPGSIHLEMNSSEWNAALHRGLQPDPRRPNKEGDSTLELGELEQLCVNNDAEISYDMVSTTKETFRKTWNAKYTLRSHFDAVRALVFHPTDPVLITASDDHTLKLWNLHKTVPAKKSASLDVEPLYTFRSHTGPVLCLAMCSMGNRCYSGGLDGNIHCWTLPSANIDPYDSYEPSVLSHTLTGHTNAVWGLSMYLRTMLSFSADGTVKLWAPQAPQPLLNTYVSEQDGIPTSVDFIRDEPHKLVVAYEGACVVFDTETGAIVARLEANETKGVNRVVAHPTLPLVVAAHEDRHIRFYDHRSATLAHAMVAHLDAVTSLAVDPHGLYLLSGNRLCETRASGSPGDAQPETYVDELWCGSPVLRERPGGLTMERNGAREMEERRCIRDTGRALKKYGSTAKHVTRTESLVKHTVCPTDTLQGIALKYGVTTEQIRRINRLWASDSLFLREHLLIPVSIDSPTSISSPSSISSSIGDESSVNDFLAKMDTSIANAKKEVKRTQGNSEFCTDGNDVYVQRRRGSAKLRNSFPTTSNTYSTSSSDTVRPVSSSDMHNFPTAVVMTQGRRVKTSLQRLEQQQDEIFQL</sequence>
<evidence type="ECO:0000256" key="3">
    <source>
        <dbReference type="ARBA" id="ARBA00022490"/>
    </source>
</evidence>
<dbReference type="InterPro" id="IPR013258">
    <property type="entry name" value="Striatin_N"/>
</dbReference>
<dbReference type="AlphaFoldDB" id="A0A4S2KRJ8"/>
<protein>
    <submittedName>
        <fullName evidence="12">Striatin-4</fullName>
    </submittedName>
</protein>
<comment type="caution">
    <text evidence="12">The sequence shown here is derived from an EMBL/GenBank/DDBJ whole genome shotgun (WGS) entry which is preliminary data.</text>
</comment>
<evidence type="ECO:0000256" key="7">
    <source>
        <dbReference type="ARBA" id="ARBA00022860"/>
    </source>
</evidence>
<keyword evidence="6" id="KW-0677">Repeat</keyword>
<feature type="region of interest" description="Disordered" evidence="10">
    <location>
        <begin position="837"/>
        <end position="861"/>
    </location>
</feature>
<keyword evidence="13" id="KW-1185">Reference proteome</keyword>
<keyword evidence="4" id="KW-0597">Phosphoprotein</keyword>
<organism evidence="12 13">
    <name type="scientific">Temnothorax longispinosus</name>
    <dbReference type="NCBI Taxonomy" id="300112"/>
    <lineage>
        <taxon>Eukaryota</taxon>
        <taxon>Metazoa</taxon>
        <taxon>Ecdysozoa</taxon>
        <taxon>Arthropoda</taxon>
        <taxon>Hexapoda</taxon>
        <taxon>Insecta</taxon>
        <taxon>Pterygota</taxon>
        <taxon>Neoptera</taxon>
        <taxon>Endopterygota</taxon>
        <taxon>Hymenoptera</taxon>
        <taxon>Apocrita</taxon>
        <taxon>Aculeata</taxon>
        <taxon>Formicoidea</taxon>
        <taxon>Formicidae</taxon>
        <taxon>Myrmicinae</taxon>
        <taxon>Temnothorax</taxon>
    </lineage>
</organism>
<dbReference type="Proteomes" id="UP000310200">
    <property type="component" value="Unassembled WGS sequence"/>
</dbReference>
<evidence type="ECO:0000313" key="12">
    <source>
        <dbReference type="EMBL" id="TGZ50709.1"/>
    </source>
</evidence>
<dbReference type="Pfam" id="PF00400">
    <property type="entry name" value="WD40"/>
    <property type="match status" value="3"/>
</dbReference>
<dbReference type="GO" id="GO:0005516">
    <property type="term" value="F:calmodulin binding"/>
    <property type="evidence" value="ECO:0007669"/>
    <property type="project" value="UniProtKB-KW"/>
</dbReference>
<evidence type="ECO:0000313" key="13">
    <source>
        <dbReference type="Proteomes" id="UP000310200"/>
    </source>
</evidence>
<feature type="region of interest" description="Disordered" evidence="10">
    <location>
        <begin position="11"/>
        <end position="58"/>
    </location>
</feature>
<feature type="repeat" description="WD" evidence="9">
    <location>
        <begin position="388"/>
        <end position="421"/>
    </location>
</feature>
<feature type="repeat" description="WD" evidence="9">
    <location>
        <begin position="441"/>
        <end position="474"/>
    </location>
</feature>
<dbReference type="InterPro" id="IPR015943">
    <property type="entry name" value="WD40/YVTN_repeat-like_dom_sf"/>
</dbReference>
<dbReference type="CDD" id="cd00118">
    <property type="entry name" value="LysM"/>
    <property type="match status" value="1"/>
</dbReference>
<dbReference type="GO" id="GO:0005737">
    <property type="term" value="C:cytoplasm"/>
    <property type="evidence" value="ECO:0007669"/>
    <property type="project" value="UniProtKB-SubCell"/>
</dbReference>
<evidence type="ECO:0000256" key="10">
    <source>
        <dbReference type="SAM" id="MobiDB-lite"/>
    </source>
</evidence>
<dbReference type="PROSITE" id="PS50082">
    <property type="entry name" value="WD_REPEATS_2"/>
    <property type="match status" value="3"/>
</dbReference>
<evidence type="ECO:0000256" key="4">
    <source>
        <dbReference type="ARBA" id="ARBA00022553"/>
    </source>
</evidence>
<dbReference type="InterPro" id="IPR036322">
    <property type="entry name" value="WD40_repeat_dom_sf"/>
</dbReference>
<name>A0A4S2KRJ8_9HYME</name>
<dbReference type="FunFam" id="1.20.5.300:FF:000001">
    <property type="entry name" value="striatin isoform X1"/>
    <property type="match status" value="1"/>
</dbReference>
<proteinExistence type="inferred from homology"/>
<dbReference type="PROSITE" id="PS00678">
    <property type="entry name" value="WD_REPEATS_1"/>
    <property type="match status" value="1"/>
</dbReference>
<evidence type="ECO:0000256" key="6">
    <source>
        <dbReference type="ARBA" id="ARBA00022737"/>
    </source>
</evidence>
<dbReference type="InterPro" id="IPR019775">
    <property type="entry name" value="WD40_repeat_CS"/>
</dbReference>
<dbReference type="EMBL" id="QBLH01001897">
    <property type="protein sequence ID" value="TGZ50709.1"/>
    <property type="molecule type" value="Genomic_DNA"/>
</dbReference>
<dbReference type="InterPro" id="IPR001680">
    <property type="entry name" value="WD40_rpt"/>
</dbReference>
<accession>A0A4S2KRJ8</accession>
<dbReference type="PROSITE" id="PS50294">
    <property type="entry name" value="WD_REPEATS_REGION"/>
    <property type="match status" value="1"/>
</dbReference>
<dbReference type="SMART" id="SM00257">
    <property type="entry name" value="LysM"/>
    <property type="match status" value="1"/>
</dbReference>
<dbReference type="Gene3D" id="1.20.5.300">
    <property type="match status" value="1"/>
</dbReference>
<dbReference type="Pfam" id="PF08232">
    <property type="entry name" value="Striatin"/>
    <property type="match status" value="1"/>
</dbReference>
<feature type="domain" description="LysM" evidence="11">
    <location>
        <begin position="721"/>
        <end position="765"/>
    </location>
</feature>
<feature type="region of interest" description="Disordered" evidence="10">
    <location>
        <begin position="213"/>
        <end position="233"/>
    </location>
</feature>
<keyword evidence="7" id="KW-0112">Calmodulin-binding</keyword>
<dbReference type="STRING" id="300112.A0A4S2KRJ8"/>
<feature type="compositionally biased region" description="Basic residues" evidence="10">
    <location>
        <begin position="217"/>
        <end position="226"/>
    </location>
</feature>
<dbReference type="PROSITE" id="PS51782">
    <property type="entry name" value="LYSM"/>
    <property type="match status" value="1"/>
</dbReference>
<keyword evidence="8" id="KW-0175">Coiled coil</keyword>
<dbReference type="Pfam" id="PF01476">
    <property type="entry name" value="LysM"/>
    <property type="match status" value="1"/>
</dbReference>
<comment type="subcellular location">
    <subcellularLocation>
        <location evidence="1">Cytoplasm</location>
    </subcellularLocation>
</comment>
<evidence type="ECO:0000259" key="11">
    <source>
        <dbReference type="PROSITE" id="PS51782"/>
    </source>
</evidence>
<dbReference type="InterPro" id="IPR051488">
    <property type="entry name" value="WD_repeat_striatin"/>
</dbReference>
<dbReference type="InterPro" id="IPR018392">
    <property type="entry name" value="LysM"/>
</dbReference>
<feature type="compositionally biased region" description="Polar residues" evidence="10">
    <location>
        <begin position="34"/>
        <end position="49"/>
    </location>
</feature>
<dbReference type="SUPFAM" id="SSF54106">
    <property type="entry name" value="LysM domain"/>
    <property type="match status" value="1"/>
</dbReference>
<dbReference type="Gene3D" id="3.10.350.10">
    <property type="entry name" value="LysM domain"/>
    <property type="match status" value="1"/>
</dbReference>
<gene>
    <name evidence="12" type="ORF">DBV15_06935</name>
</gene>